<keyword evidence="2" id="KW-1185">Reference proteome</keyword>
<comment type="caution">
    <text evidence="1">The sequence shown here is derived from an EMBL/GenBank/DDBJ whole genome shotgun (WGS) entry which is preliminary data.</text>
</comment>
<gene>
    <name evidence="1" type="ORF">MANES_12G060103v8</name>
</gene>
<name>A0ACB7GP28_MANES</name>
<dbReference type="Proteomes" id="UP000091857">
    <property type="component" value="Chromosome 12"/>
</dbReference>
<dbReference type="EMBL" id="CM004398">
    <property type="protein sequence ID" value="KAG8642037.1"/>
    <property type="molecule type" value="Genomic_DNA"/>
</dbReference>
<evidence type="ECO:0000313" key="1">
    <source>
        <dbReference type="EMBL" id="KAG8642037.1"/>
    </source>
</evidence>
<sequence>MAGENKRSPSKSKDIILKAIEDLVSVNTLFIAAVFIGLAFADPQQRSLEINRPECNADMKIIKRLVVYEVVSFSCFLLSTMAAKSIKVYLHIFYPDDPDSDKNSLDKPRLDGKNVRLFDLKRGLIFTISIVASLVGVLFFALSIFCVIEIKLGKLSCGIHETRVASLTLLILVLISLLIYLPSMFIALVRCMIEP</sequence>
<organism evidence="1 2">
    <name type="scientific">Manihot esculenta</name>
    <name type="common">Cassava</name>
    <name type="synonym">Jatropha manihot</name>
    <dbReference type="NCBI Taxonomy" id="3983"/>
    <lineage>
        <taxon>Eukaryota</taxon>
        <taxon>Viridiplantae</taxon>
        <taxon>Streptophyta</taxon>
        <taxon>Embryophyta</taxon>
        <taxon>Tracheophyta</taxon>
        <taxon>Spermatophyta</taxon>
        <taxon>Magnoliopsida</taxon>
        <taxon>eudicotyledons</taxon>
        <taxon>Gunneridae</taxon>
        <taxon>Pentapetalae</taxon>
        <taxon>rosids</taxon>
        <taxon>fabids</taxon>
        <taxon>Malpighiales</taxon>
        <taxon>Euphorbiaceae</taxon>
        <taxon>Crotonoideae</taxon>
        <taxon>Manihoteae</taxon>
        <taxon>Manihot</taxon>
    </lineage>
</organism>
<accession>A0ACB7GP28</accession>
<evidence type="ECO:0000313" key="2">
    <source>
        <dbReference type="Proteomes" id="UP000091857"/>
    </source>
</evidence>
<reference evidence="2" key="1">
    <citation type="journal article" date="2016" name="Nat. Biotechnol.">
        <title>Sequencing wild and cultivated cassava and related species reveals extensive interspecific hybridization and genetic diversity.</title>
        <authorList>
            <person name="Bredeson J.V."/>
            <person name="Lyons J.B."/>
            <person name="Prochnik S.E."/>
            <person name="Wu G.A."/>
            <person name="Ha C.M."/>
            <person name="Edsinger-Gonzales E."/>
            <person name="Grimwood J."/>
            <person name="Schmutz J."/>
            <person name="Rabbi I.Y."/>
            <person name="Egesi C."/>
            <person name="Nauluvula P."/>
            <person name="Lebot V."/>
            <person name="Ndunguru J."/>
            <person name="Mkamilo G."/>
            <person name="Bart R.S."/>
            <person name="Setter T.L."/>
            <person name="Gleadow R.M."/>
            <person name="Kulakow P."/>
            <person name="Ferguson M.E."/>
            <person name="Rounsley S."/>
            <person name="Rokhsar D.S."/>
        </authorList>
    </citation>
    <scope>NUCLEOTIDE SEQUENCE [LARGE SCALE GENOMIC DNA]</scope>
    <source>
        <strain evidence="2">cv. AM560-2</strain>
    </source>
</reference>
<protein>
    <submittedName>
        <fullName evidence="1">Uncharacterized protein</fullName>
    </submittedName>
</protein>
<proteinExistence type="predicted"/>